<proteinExistence type="predicted"/>
<evidence type="ECO:0000256" key="1">
    <source>
        <dbReference type="SAM" id="SignalP"/>
    </source>
</evidence>
<dbReference type="EMBL" id="LN829119">
    <property type="protein sequence ID" value="CPR22276.1"/>
    <property type="molecule type" value="Genomic_DNA"/>
</dbReference>
<dbReference type="KEGG" id="fiy:BN1229_v1_3709"/>
<dbReference type="AlphaFoldDB" id="A0A0D6JK00"/>
<organism evidence="2 3">
    <name type="scientific">Candidatus Filomicrobium marinum</name>
    <dbReference type="NCBI Taxonomy" id="1608628"/>
    <lineage>
        <taxon>Bacteria</taxon>
        <taxon>Pseudomonadati</taxon>
        <taxon>Pseudomonadota</taxon>
        <taxon>Alphaproteobacteria</taxon>
        <taxon>Hyphomicrobiales</taxon>
        <taxon>Hyphomicrobiaceae</taxon>
        <taxon>Filomicrobium</taxon>
    </lineage>
</organism>
<protein>
    <submittedName>
        <fullName evidence="2">Uncharacterized protein</fullName>
    </submittedName>
</protein>
<feature type="chain" id="PRO_5002306303" evidence="1">
    <location>
        <begin position="26"/>
        <end position="128"/>
    </location>
</feature>
<accession>A0A0D6JK00</accession>
<name>A0A0D6JK00_9HYPH</name>
<dbReference type="RefSeq" id="WP_139165319.1">
    <property type="nucleotide sequence ID" value="NZ_LN829118.1"/>
</dbReference>
<evidence type="ECO:0000313" key="2">
    <source>
        <dbReference type="EMBL" id="CPR22276.1"/>
    </source>
</evidence>
<keyword evidence="3" id="KW-1185">Reference proteome</keyword>
<dbReference type="KEGG" id="fil:BN1229_v1_3716"/>
<reference evidence="3" key="1">
    <citation type="submission" date="2015-02" db="EMBL/GenBank/DDBJ databases">
        <authorList>
            <person name="Chooi Y.-H."/>
        </authorList>
    </citation>
    <scope>NUCLEOTIDE SEQUENCE [LARGE SCALE GENOMIC DNA]</scope>
    <source>
        <strain evidence="3">strain Y</strain>
    </source>
</reference>
<dbReference type="OrthoDB" id="7573906at2"/>
<dbReference type="Proteomes" id="UP000033187">
    <property type="component" value="Chromosome 1"/>
</dbReference>
<sequence>MFRTFATVAGASLLLVGMSAVQAQAWERLGTRMVSDKMETDSVSGVGEGRFSQIRLCVARRAVHFRDVDVVFGNGGKQDVKVRKRIGPGACTRAIDLKGNKRRVRRVVMRYKTIRTKGPQAVVTVFAR</sequence>
<evidence type="ECO:0000313" key="3">
    <source>
        <dbReference type="Proteomes" id="UP000033187"/>
    </source>
</evidence>
<gene>
    <name evidence="2" type="ORF">YBN1229_v1_3709</name>
</gene>
<keyword evidence="1" id="KW-0732">Signal</keyword>
<feature type="signal peptide" evidence="1">
    <location>
        <begin position="1"/>
        <end position="25"/>
    </location>
</feature>